<evidence type="ECO:0000313" key="3">
    <source>
        <dbReference type="WBParaSite" id="BPAG_0000491101-mRNA-1"/>
    </source>
</evidence>
<evidence type="ECO:0000313" key="1">
    <source>
        <dbReference type="EMBL" id="VDN86060.1"/>
    </source>
</evidence>
<organism evidence="3">
    <name type="scientific">Brugia pahangi</name>
    <name type="common">Filarial nematode worm</name>
    <dbReference type="NCBI Taxonomy" id="6280"/>
    <lineage>
        <taxon>Eukaryota</taxon>
        <taxon>Metazoa</taxon>
        <taxon>Ecdysozoa</taxon>
        <taxon>Nematoda</taxon>
        <taxon>Chromadorea</taxon>
        <taxon>Rhabditida</taxon>
        <taxon>Spirurina</taxon>
        <taxon>Spiruromorpha</taxon>
        <taxon>Filarioidea</taxon>
        <taxon>Onchocercidae</taxon>
        <taxon>Brugia</taxon>
    </lineage>
</organism>
<dbReference type="AlphaFoldDB" id="A0A0N4T9M4"/>
<dbReference type="WBParaSite" id="BPAG_0000491101-mRNA-1">
    <property type="protein sequence ID" value="BPAG_0000491101-mRNA-1"/>
    <property type="gene ID" value="BPAG_0000491101"/>
</dbReference>
<sequence>MIPYFYQPYNQLYLVHMAFTTRITIARKP</sequence>
<reference evidence="1 2" key="2">
    <citation type="submission" date="2018-11" db="EMBL/GenBank/DDBJ databases">
        <authorList>
            <consortium name="Pathogen Informatics"/>
        </authorList>
    </citation>
    <scope>NUCLEOTIDE SEQUENCE [LARGE SCALE GENOMIC DNA]</scope>
</reference>
<protein>
    <submittedName>
        <fullName evidence="1 3">Uncharacterized protein</fullName>
    </submittedName>
</protein>
<name>A0A0N4T9M4_BRUPA</name>
<gene>
    <name evidence="1" type="ORF">BPAG_LOCUS4874</name>
</gene>
<evidence type="ECO:0000313" key="2">
    <source>
        <dbReference type="Proteomes" id="UP000278627"/>
    </source>
</evidence>
<dbReference type="EMBL" id="UZAD01002846">
    <property type="protein sequence ID" value="VDN86060.1"/>
    <property type="molecule type" value="Genomic_DNA"/>
</dbReference>
<reference evidence="3" key="1">
    <citation type="submission" date="2017-02" db="UniProtKB">
        <authorList>
            <consortium name="WormBaseParasite"/>
        </authorList>
    </citation>
    <scope>IDENTIFICATION</scope>
</reference>
<proteinExistence type="predicted"/>
<accession>A0A0N4T9M4</accession>
<keyword evidence="2" id="KW-1185">Reference proteome</keyword>
<dbReference type="Proteomes" id="UP000278627">
    <property type="component" value="Unassembled WGS sequence"/>
</dbReference>